<keyword evidence="1" id="KW-0472">Membrane</keyword>
<feature type="transmembrane region" description="Helical" evidence="1">
    <location>
        <begin position="12"/>
        <end position="29"/>
    </location>
</feature>
<evidence type="ECO:0000313" key="3">
    <source>
        <dbReference type="EMBL" id="EYC09403.1"/>
    </source>
</evidence>
<evidence type="ECO:0000256" key="1">
    <source>
        <dbReference type="SAM" id="Phobius"/>
    </source>
</evidence>
<name>A0A016U448_9BILA</name>
<keyword evidence="1" id="KW-0812">Transmembrane</keyword>
<keyword evidence="1" id="KW-1133">Transmembrane helix</keyword>
<dbReference type="Proteomes" id="UP000024635">
    <property type="component" value="Unassembled WGS sequence"/>
</dbReference>
<evidence type="ECO:0000313" key="4">
    <source>
        <dbReference type="Proteomes" id="UP000024635"/>
    </source>
</evidence>
<protein>
    <recommendedName>
        <fullName evidence="2">Reverse transcriptase domain-containing protein</fullName>
    </recommendedName>
</protein>
<evidence type="ECO:0000259" key="2">
    <source>
        <dbReference type="PROSITE" id="PS50878"/>
    </source>
</evidence>
<reference evidence="4" key="1">
    <citation type="journal article" date="2015" name="Nat. Genet.">
        <title>The genome and transcriptome of the zoonotic hookworm Ancylostoma ceylanicum identify infection-specific gene families.</title>
        <authorList>
            <person name="Schwarz E.M."/>
            <person name="Hu Y."/>
            <person name="Antoshechkin I."/>
            <person name="Miller M.M."/>
            <person name="Sternberg P.W."/>
            <person name="Aroian R.V."/>
        </authorList>
    </citation>
    <scope>NUCLEOTIDE SEQUENCE</scope>
    <source>
        <strain evidence="4">HY135</strain>
    </source>
</reference>
<proteinExistence type="predicted"/>
<sequence length="390" mass="44817">MHPLQKATLSGFVIIGLLYFYYDFIFVNLQHGLTRKQRLGGLLWEGDNTEEVLSGPDIFDYCPFEPPDPWPEQIIRFIDDKYGFNQTCVPNKHLRPITVLRNRRVTTNGSHRKAKDLKCQARCISYASDFTYATSEWKNINGSLFDCDIVETKCTSDIFSRTNGTNRFIHMQIVEQKPDIKPNNSGMFDVHLLIIDSVGSLQFIRALPRTTNFLIHGMEAIQFLRLNKVGYNSKPNGFPALFEYKTSLCLTFIDLRRAFDTVQSEPVLAALGNQGEPTQYTGIFRELYNNFTTRILQFYDDITIDVRRSVRQGDTASPNLFTATFEDVTRRLEWDNMGVRVDRRLLHHLRFASDVVLTTPNITQAERMLADFDDACGKIGLQVNANLFFC</sequence>
<dbReference type="Pfam" id="PF02995">
    <property type="entry name" value="DUF229"/>
    <property type="match status" value="1"/>
</dbReference>
<dbReference type="AlphaFoldDB" id="A0A016U448"/>
<dbReference type="OrthoDB" id="5838129at2759"/>
<keyword evidence="4" id="KW-1185">Reference proteome</keyword>
<dbReference type="InterPro" id="IPR000477">
    <property type="entry name" value="RT_dom"/>
</dbReference>
<organism evidence="3 4">
    <name type="scientific">Ancylostoma ceylanicum</name>
    <dbReference type="NCBI Taxonomy" id="53326"/>
    <lineage>
        <taxon>Eukaryota</taxon>
        <taxon>Metazoa</taxon>
        <taxon>Ecdysozoa</taxon>
        <taxon>Nematoda</taxon>
        <taxon>Chromadorea</taxon>
        <taxon>Rhabditida</taxon>
        <taxon>Rhabditina</taxon>
        <taxon>Rhabditomorpha</taxon>
        <taxon>Strongyloidea</taxon>
        <taxon>Ancylostomatidae</taxon>
        <taxon>Ancylostomatinae</taxon>
        <taxon>Ancylostoma</taxon>
    </lineage>
</organism>
<feature type="domain" description="Reverse transcriptase" evidence="2">
    <location>
        <begin position="59"/>
        <end position="390"/>
    </location>
</feature>
<dbReference type="GO" id="GO:0005615">
    <property type="term" value="C:extracellular space"/>
    <property type="evidence" value="ECO:0007669"/>
    <property type="project" value="TreeGrafter"/>
</dbReference>
<accession>A0A016U448</accession>
<gene>
    <name evidence="3" type="primary">Acey_s0060.g3096</name>
    <name evidence="3" type="ORF">Y032_0060g3096</name>
</gene>
<dbReference type="PROSITE" id="PS50878">
    <property type="entry name" value="RT_POL"/>
    <property type="match status" value="1"/>
</dbReference>
<dbReference type="InterPro" id="IPR004245">
    <property type="entry name" value="DUF229"/>
</dbReference>
<dbReference type="PANTHER" id="PTHR10974:SF75">
    <property type="entry name" value="SULFATASE DOMAIN-CONTAINING PROTEIN"/>
    <property type="match status" value="1"/>
</dbReference>
<dbReference type="EMBL" id="JARK01001396">
    <property type="protein sequence ID" value="EYC09403.1"/>
    <property type="molecule type" value="Genomic_DNA"/>
</dbReference>
<dbReference type="PANTHER" id="PTHR10974">
    <property type="entry name" value="FI08016P-RELATED"/>
    <property type="match status" value="1"/>
</dbReference>
<comment type="caution">
    <text evidence="3">The sequence shown here is derived from an EMBL/GenBank/DDBJ whole genome shotgun (WGS) entry which is preliminary data.</text>
</comment>